<dbReference type="EMBL" id="CP029479">
    <property type="protein sequence ID" value="AWM78087.1"/>
    <property type="molecule type" value="Genomic_DNA"/>
</dbReference>
<feature type="compositionally biased region" description="Low complexity" evidence="1">
    <location>
        <begin position="18"/>
        <end position="28"/>
    </location>
</feature>
<dbReference type="KEGG" id="phb:HYN04_10165"/>
<name>A0A2Z3HQL4_9CAUL</name>
<evidence type="ECO:0000313" key="2">
    <source>
        <dbReference type="EMBL" id="AWM78087.1"/>
    </source>
</evidence>
<protein>
    <submittedName>
        <fullName evidence="2">Uncharacterized protein</fullName>
    </submittedName>
</protein>
<feature type="region of interest" description="Disordered" evidence="1">
    <location>
        <begin position="1"/>
        <end position="63"/>
    </location>
</feature>
<gene>
    <name evidence="2" type="ORF">HYN04_10165</name>
</gene>
<proteinExistence type="predicted"/>
<evidence type="ECO:0000313" key="3">
    <source>
        <dbReference type="Proteomes" id="UP000247763"/>
    </source>
</evidence>
<keyword evidence="3" id="KW-1185">Reference proteome</keyword>
<dbReference type="AlphaFoldDB" id="A0A2Z3HQL4"/>
<organism evidence="2 3">
    <name type="scientific">Phenylobacterium parvum</name>
    <dbReference type="NCBI Taxonomy" id="2201350"/>
    <lineage>
        <taxon>Bacteria</taxon>
        <taxon>Pseudomonadati</taxon>
        <taxon>Pseudomonadota</taxon>
        <taxon>Alphaproteobacteria</taxon>
        <taxon>Caulobacterales</taxon>
        <taxon>Caulobacteraceae</taxon>
        <taxon>Phenylobacterium</taxon>
    </lineage>
</organism>
<feature type="compositionally biased region" description="Pro residues" evidence="1">
    <location>
        <begin position="29"/>
        <end position="54"/>
    </location>
</feature>
<reference evidence="3" key="1">
    <citation type="submission" date="2018-05" db="EMBL/GenBank/DDBJ databases">
        <title>Genome sequencing of Phenylobacterium sp. HYN0004.</title>
        <authorList>
            <person name="Yi H."/>
            <person name="Baek C."/>
        </authorList>
    </citation>
    <scope>NUCLEOTIDE SEQUENCE [LARGE SCALE GENOMIC DNA]</scope>
    <source>
        <strain evidence="3">HYN0004</strain>
    </source>
</reference>
<accession>A0A2Z3HQL4</accession>
<dbReference type="Proteomes" id="UP000247763">
    <property type="component" value="Chromosome"/>
</dbReference>
<evidence type="ECO:0000256" key="1">
    <source>
        <dbReference type="SAM" id="MobiDB-lite"/>
    </source>
</evidence>
<sequence length="96" mass="9640">MLVPSTGRAKVTRVGPMGPVVRSGMPGRRPGPNPPGPPGPPGPRGGPPPKPPEGPSRLTTEASMPWLFPGLRACLPRGSRLAGASRGGAALLATPL</sequence>